<feature type="domain" description="ATP-grasp" evidence="4">
    <location>
        <begin position="79"/>
        <end position="280"/>
    </location>
</feature>
<organism evidence="5 6">
    <name type="scientific">Cohaesibacter celericrescens</name>
    <dbReference type="NCBI Taxonomy" id="2067669"/>
    <lineage>
        <taxon>Bacteria</taxon>
        <taxon>Pseudomonadati</taxon>
        <taxon>Pseudomonadota</taxon>
        <taxon>Alphaproteobacteria</taxon>
        <taxon>Hyphomicrobiales</taxon>
        <taxon>Cohaesibacteraceae</taxon>
    </lineage>
</organism>
<evidence type="ECO:0000256" key="1">
    <source>
        <dbReference type="ARBA" id="ARBA00010871"/>
    </source>
</evidence>
<dbReference type="GO" id="GO:0008716">
    <property type="term" value="F:D-alanine-D-alanine ligase activity"/>
    <property type="evidence" value="ECO:0007669"/>
    <property type="project" value="InterPro"/>
</dbReference>
<evidence type="ECO:0000313" key="5">
    <source>
        <dbReference type="EMBL" id="PLW75294.1"/>
    </source>
</evidence>
<sequence length="318" mass="35515">MNSIAELDHTAVVTVCCDLANLREIVNRQPYFVVLAMKYIPLESGHLIWLSEYFETHDISYTGYKKDTLYYDSNKVAAKKRVASQGIATADFFVTLPNEFKAEPNLPFPLPQFIKPLDAANGNGVDRASIAQTFRQYEEKVEKLYAEYGEPVSVEEYLDGREFTVAIIEDGGQLIASPIEVVPPDEDGYRLLGSKVKSENTELLKRISVFETHVDAVNLAKKAFIALGARDFGRIDVKMEQYGECHFIEANLVPGMTMGSSYFPRSCEIDASLSYDEVVNLMIQGAIARQIPNIGFHSPTDVLGSVYGPPIKHTQVFH</sequence>
<dbReference type="PROSITE" id="PS50975">
    <property type="entry name" value="ATP_GRASP"/>
    <property type="match status" value="1"/>
</dbReference>
<name>A0A2N5XLC1_9HYPH</name>
<dbReference type="SUPFAM" id="SSF56059">
    <property type="entry name" value="Glutathione synthetase ATP-binding domain-like"/>
    <property type="match status" value="1"/>
</dbReference>
<dbReference type="PANTHER" id="PTHR23132">
    <property type="entry name" value="D-ALANINE--D-ALANINE LIGASE"/>
    <property type="match status" value="1"/>
</dbReference>
<gene>
    <name evidence="5" type="ORF">C0081_20460</name>
</gene>
<dbReference type="PANTHER" id="PTHR23132:SF23">
    <property type="entry name" value="D-ALANINE--D-ALANINE LIGASE B"/>
    <property type="match status" value="1"/>
</dbReference>
<dbReference type="InterPro" id="IPR011761">
    <property type="entry name" value="ATP-grasp"/>
</dbReference>
<keyword evidence="6" id="KW-1185">Reference proteome</keyword>
<protein>
    <submittedName>
        <fullName evidence="5">D-alanine--D-alanine ligase</fullName>
    </submittedName>
</protein>
<dbReference type="InterPro" id="IPR011095">
    <property type="entry name" value="Dala_Dala_lig_C"/>
</dbReference>
<keyword evidence="3" id="KW-0547">Nucleotide-binding</keyword>
<dbReference type="EMBL" id="PKUQ01000054">
    <property type="protein sequence ID" value="PLW75294.1"/>
    <property type="molecule type" value="Genomic_DNA"/>
</dbReference>
<dbReference type="Gene3D" id="3.30.470.20">
    <property type="entry name" value="ATP-grasp fold, B domain"/>
    <property type="match status" value="1"/>
</dbReference>
<keyword evidence="3" id="KW-0067">ATP-binding</keyword>
<dbReference type="InterPro" id="IPR013815">
    <property type="entry name" value="ATP_grasp_subdomain_1"/>
</dbReference>
<evidence type="ECO:0000256" key="3">
    <source>
        <dbReference type="PROSITE-ProRule" id="PRU00409"/>
    </source>
</evidence>
<reference evidence="5 6" key="1">
    <citation type="submission" date="2018-01" db="EMBL/GenBank/DDBJ databases">
        <title>The draft genome sequence of Cohaesibacter sp. H1304.</title>
        <authorList>
            <person name="Wang N.-N."/>
            <person name="Du Z.-J."/>
        </authorList>
    </citation>
    <scope>NUCLEOTIDE SEQUENCE [LARGE SCALE GENOMIC DNA]</scope>
    <source>
        <strain evidence="5 6">H1304</strain>
    </source>
</reference>
<comment type="caution">
    <text evidence="5">The sequence shown here is derived from an EMBL/GenBank/DDBJ whole genome shotgun (WGS) entry which is preliminary data.</text>
</comment>
<dbReference type="Pfam" id="PF07478">
    <property type="entry name" value="Dala_Dala_lig_C"/>
    <property type="match status" value="1"/>
</dbReference>
<evidence type="ECO:0000259" key="4">
    <source>
        <dbReference type="PROSITE" id="PS50975"/>
    </source>
</evidence>
<dbReference type="AlphaFoldDB" id="A0A2N5XLC1"/>
<evidence type="ECO:0000256" key="2">
    <source>
        <dbReference type="ARBA" id="ARBA00022598"/>
    </source>
</evidence>
<evidence type="ECO:0000313" key="6">
    <source>
        <dbReference type="Proteomes" id="UP000234881"/>
    </source>
</evidence>
<keyword evidence="2 5" id="KW-0436">Ligase</keyword>
<dbReference type="Gene3D" id="3.30.1490.20">
    <property type="entry name" value="ATP-grasp fold, A domain"/>
    <property type="match status" value="1"/>
</dbReference>
<dbReference type="OrthoDB" id="9813261at2"/>
<comment type="similarity">
    <text evidence="1">Belongs to the D-alanine--D-alanine ligase family.</text>
</comment>
<dbReference type="GO" id="GO:0005524">
    <property type="term" value="F:ATP binding"/>
    <property type="evidence" value="ECO:0007669"/>
    <property type="project" value="UniProtKB-UniRule"/>
</dbReference>
<proteinExistence type="inferred from homology"/>
<dbReference type="GO" id="GO:0046872">
    <property type="term" value="F:metal ion binding"/>
    <property type="evidence" value="ECO:0007669"/>
    <property type="project" value="InterPro"/>
</dbReference>
<accession>A0A2N5XLC1</accession>
<dbReference type="Proteomes" id="UP000234881">
    <property type="component" value="Unassembled WGS sequence"/>
</dbReference>